<dbReference type="RefSeq" id="WP_073285133.1">
    <property type="nucleotide sequence ID" value="NZ_FRCP01000008.1"/>
</dbReference>
<dbReference type="STRING" id="1120996.SAMN02746066_01375"/>
<evidence type="ECO:0000313" key="2">
    <source>
        <dbReference type="Proteomes" id="UP000184038"/>
    </source>
</evidence>
<dbReference type="OrthoDB" id="2052687at2"/>
<accession>A0A1M7HHD2</accession>
<keyword evidence="2" id="KW-1185">Reference proteome</keyword>
<name>A0A1M7HHD2_9FIRM</name>
<organism evidence="1 2">
    <name type="scientific">Anaerosporobacter mobilis DSM 15930</name>
    <dbReference type="NCBI Taxonomy" id="1120996"/>
    <lineage>
        <taxon>Bacteria</taxon>
        <taxon>Bacillati</taxon>
        <taxon>Bacillota</taxon>
        <taxon>Clostridia</taxon>
        <taxon>Lachnospirales</taxon>
        <taxon>Lachnospiraceae</taxon>
        <taxon>Anaerosporobacter</taxon>
    </lineage>
</organism>
<dbReference type="EMBL" id="FRCP01000008">
    <property type="protein sequence ID" value="SHM27941.1"/>
    <property type="molecule type" value="Genomic_DNA"/>
</dbReference>
<dbReference type="Proteomes" id="UP000184038">
    <property type="component" value="Unassembled WGS sequence"/>
</dbReference>
<protein>
    <submittedName>
        <fullName evidence="1">Uncharacterized protein</fullName>
    </submittedName>
</protein>
<gene>
    <name evidence="1" type="ORF">SAMN02746066_01375</name>
</gene>
<reference evidence="1 2" key="1">
    <citation type="submission" date="2016-11" db="EMBL/GenBank/DDBJ databases">
        <authorList>
            <person name="Jaros S."/>
            <person name="Januszkiewicz K."/>
            <person name="Wedrychowicz H."/>
        </authorList>
    </citation>
    <scope>NUCLEOTIDE SEQUENCE [LARGE SCALE GENOMIC DNA]</scope>
    <source>
        <strain evidence="1 2">DSM 15930</strain>
    </source>
</reference>
<dbReference type="AlphaFoldDB" id="A0A1M7HHD2"/>
<evidence type="ECO:0000313" key="1">
    <source>
        <dbReference type="EMBL" id="SHM27941.1"/>
    </source>
</evidence>
<proteinExistence type="predicted"/>
<sequence>MKEKVVSCWGYPLALSRCNFINTEWGTVVYSQCGDFLGRYETESAAYEEVKAMIEERAKTGGLIGYAEKI</sequence>